<evidence type="ECO:0000256" key="1">
    <source>
        <dbReference type="ARBA" id="ARBA00001926"/>
    </source>
</evidence>
<evidence type="ECO:0000256" key="3">
    <source>
        <dbReference type="ARBA" id="ARBA00022448"/>
    </source>
</evidence>
<dbReference type="Proteomes" id="UP000430564">
    <property type="component" value="Unassembled WGS sequence"/>
</dbReference>
<comment type="subcellular location">
    <subcellularLocation>
        <location evidence="2">Cell envelope</location>
    </subcellularLocation>
</comment>
<evidence type="ECO:0000256" key="6">
    <source>
        <dbReference type="ARBA" id="ARBA00022982"/>
    </source>
</evidence>
<accession>A0A6I1EIG2</accession>
<feature type="chain" id="PRO_5026036166" evidence="8">
    <location>
        <begin position="26"/>
        <end position="114"/>
    </location>
</feature>
<dbReference type="InterPro" id="IPR036280">
    <property type="entry name" value="Multihaem_cyt_sf"/>
</dbReference>
<gene>
    <name evidence="10" type="ORF">GBM95_09530</name>
</gene>
<keyword evidence="7" id="KW-0408">Iron</keyword>
<dbReference type="RefSeq" id="WP_152158889.1">
    <property type="nucleotide sequence ID" value="NZ_WEHX01000084.1"/>
</dbReference>
<dbReference type="OrthoDB" id="9154874at2"/>
<keyword evidence="3" id="KW-0813">Transport</keyword>
<dbReference type="InterPro" id="IPR012286">
    <property type="entry name" value="Tetrahaem_cytochrome"/>
</dbReference>
<feature type="domain" description="Tetrahaem cytochrome" evidence="9">
    <location>
        <begin position="32"/>
        <end position="107"/>
    </location>
</feature>
<dbReference type="Gene3D" id="1.10.1130.10">
    <property type="entry name" value="Flavocytochrome C3, Chain A"/>
    <property type="match status" value="1"/>
</dbReference>
<protein>
    <submittedName>
        <fullName evidence="10">Cytochrome c3 family protein</fullName>
    </submittedName>
</protein>
<dbReference type="GO" id="GO:0030313">
    <property type="term" value="C:cell envelope"/>
    <property type="evidence" value="ECO:0007669"/>
    <property type="project" value="UniProtKB-SubCell"/>
</dbReference>
<comment type="caution">
    <text evidence="10">The sequence shown here is derived from an EMBL/GenBank/DDBJ whole genome shotgun (WGS) entry which is preliminary data.</text>
</comment>
<feature type="signal peptide" evidence="8">
    <location>
        <begin position="1"/>
        <end position="25"/>
    </location>
</feature>
<keyword evidence="8" id="KW-0732">Signal</keyword>
<evidence type="ECO:0000256" key="5">
    <source>
        <dbReference type="ARBA" id="ARBA00022723"/>
    </source>
</evidence>
<proteinExistence type="predicted"/>
<evidence type="ECO:0000259" key="9">
    <source>
        <dbReference type="Pfam" id="PF14537"/>
    </source>
</evidence>
<evidence type="ECO:0000256" key="4">
    <source>
        <dbReference type="ARBA" id="ARBA00022617"/>
    </source>
</evidence>
<evidence type="ECO:0000256" key="2">
    <source>
        <dbReference type="ARBA" id="ARBA00004196"/>
    </source>
</evidence>
<name>A0A6I1EIG2_9BURK</name>
<dbReference type="Pfam" id="PF14537">
    <property type="entry name" value="Cytochrom_c3_2"/>
    <property type="match status" value="1"/>
</dbReference>
<sequence>MKRSLFTLAGCAMALAFLFEGSASAQGLADRHVARGLQCQSCHDTTPPKADVKSAKCETCHGSMAKVAEKTADLDINPHDSHIEGAQCLECHQGHKKPQLLCDQCHEFRGMRVP</sequence>
<dbReference type="AlphaFoldDB" id="A0A6I1EIG2"/>
<dbReference type="SUPFAM" id="SSF48695">
    <property type="entry name" value="Multiheme cytochromes"/>
    <property type="match status" value="1"/>
</dbReference>
<dbReference type="EMBL" id="WEHX01000084">
    <property type="protein sequence ID" value="KAB7655538.1"/>
    <property type="molecule type" value="Genomic_DNA"/>
</dbReference>
<keyword evidence="5" id="KW-0479">Metal-binding</keyword>
<keyword evidence="4" id="KW-0349">Heme</keyword>
<keyword evidence="6" id="KW-0249">Electron transport</keyword>
<organism evidence="10 11">
    <name type="scientific">Sutterella seckii</name>
    <dbReference type="NCBI Taxonomy" id="1944635"/>
    <lineage>
        <taxon>Bacteria</taxon>
        <taxon>Pseudomonadati</taxon>
        <taxon>Pseudomonadota</taxon>
        <taxon>Betaproteobacteria</taxon>
        <taxon>Burkholderiales</taxon>
        <taxon>Sutterellaceae</taxon>
        <taxon>Sutterella</taxon>
    </lineage>
</organism>
<evidence type="ECO:0000313" key="11">
    <source>
        <dbReference type="Proteomes" id="UP000430564"/>
    </source>
</evidence>
<evidence type="ECO:0000256" key="7">
    <source>
        <dbReference type="ARBA" id="ARBA00023004"/>
    </source>
</evidence>
<dbReference type="GO" id="GO:0046872">
    <property type="term" value="F:metal ion binding"/>
    <property type="evidence" value="ECO:0007669"/>
    <property type="project" value="UniProtKB-KW"/>
</dbReference>
<evidence type="ECO:0000256" key="8">
    <source>
        <dbReference type="SAM" id="SignalP"/>
    </source>
</evidence>
<evidence type="ECO:0000313" key="10">
    <source>
        <dbReference type="EMBL" id="KAB7655538.1"/>
    </source>
</evidence>
<comment type="cofactor">
    <cofactor evidence="1">
        <name>heme c</name>
        <dbReference type="ChEBI" id="CHEBI:61717"/>
    </cofactor>
</comment>
<reference evidence="10 11" key="1">
    <citation type="submission" date="2019-10" db="EMBL/GenBank/DDBJ databases">
        <title>Genome diversity of Sutterella seckii.</title>
        <authorList>
            <person name="Chaplin A.V."/>
            <person name="Sokolova S.R."/>
            <person name="Mosin K.A."/>
            <person name="Ivanova E.L."/>
            <person name="Kochetkova T.O."/>
            <person name="Goltsov A.Y."/>
            <person name="Trofimov D.Y."/>
            <person name="Efimov B.A."/>
        </authorList>
    </citation>
    <scope>NUCLEOTIDE SEQUENCE [LARGE SCALE GENOMIC DNA]</scope>
    <source>
        <strain evidence="10 11">ASD393</strain>
    </source>
</reference>